<evidence type="ECO:0000256" key="5">
    <source>
        <dbReference type="ARBA" id="ARBA00023136"/>
    </source>
</evidence>
<organism evidence="8 9">
    <name type="scientific">Staphylococcus argensis</name>
    <dbReference type="NCBI Taxonomy" id="1607738"/>
    <lineage>
        <taxon>Bacteria</taxon>
        <taxon>Bacillati</taxon>
        <taxon>Bacillota</taxon>
        <taxon>Bacilli</taxon>
        <taxon>Bacillales</taxon>
        <taxon>Staphylococcaceae</taxon>
        <taxon>Staphylococcus</taxon>
    </lineage>
</organism>
<dbReference type="AlphaFoldDB" id="A0A2K4FA11"/>
<evidence type="ECO:0000256" key="2">
    <source>
        <dbReference type="ARBA" id="ARBA00022448"/>
    </source>
</evidence>
<reference evidence="8 9" key="1">
    <citation type="submission" date="2017-08" db="EMBL/GenBank/DDBJ databases">
        <title>Draft genome sequences of 64 type strains of genus Staph aureus.</title>
        <authorList>
            <person name="Cole K."/>
            <person name="Golubchik T."/>
            <person name="Russell J."/>
            <person name="Foster D."/>
            <person name="Llewelyn M."/>
            <person name="Wilson D."/>
            <person name="Crook D."/>
            <person name="Paul J."/>
        </authorList>
    </citation>
    <scope>NUCLEOTIDE SEQUENCE [LARGE SCALE GENOMIC DNA]</scope>
    <source>
        <strain evidence="8 9">DSM 29875</strain>
    </source>
</reference>
<keyword evidence="7" id="KW-0139">CF(1)</keyword>
<evidence type="ECO:0000256" key="7">
    <source>
        <dbReference type="HAMAP-Rule" id="MF_01416"/>
    </source>
</evidence>
<dbReference type="NCBIfam" id="NF004399">
    <property type="entry name" value="PRK05758.1-1"/>
    <property type="match status" value="1"/>
</dbReference>
<keyword evidence="3 7" id="KW-0375">Hydrogen ion transport</keyword>
<protein>
    <recommendedName>
        <fullName evidence="7">ATP synthase subunit delta</fullName>
    </recommendedName>
    <alternativeName>
        <fullName evidence="7">ATP synthase F(1) sector subunit delta</fullName>
    </alternativeName>
    <alternativeName>
        <fullName evidence="7">F-type ATPase subunit delta</fullName>
        <shortName evidence="7">F-ATPase subunit delta</shortName>
    </alternativeName>
</protein>
<gene>
    <name evidence="7" type="primary">atpH</name>
    <name evidence="8" type="ORF">CD039_11685</name>
</gene>
<dbReference type="SUPFAM" id="SSF47928">
    <property type="entry name" value="N-terminal domain of the delta subunit of the F1F0-ATP synthase"/>
    <property type="match status" value="1"/>
</dbReference>
<keyword evidence="6 7" id="KW-0066">ATP synthesis</keyword>
<comment type="function">
    <text evidence="7">This protein is part of the stalk that links CF(0) to CF(1). It either transmits conformational changes from CF(0) to CF(1) or is implicated in proton conduction.</text>
</comment>
<evidence type="ECO:0000256" key="6">
    <source>
        <dbReference type="ARBA" id="ARBA00023310"/>
    </source>
</evidence>
<dbReference type="Gene3D" id="1.10.520.20">
    <property type="entry name" value="N-terminal domain of the delta subunit of the F1F0-ATP synthase"/>
    <property type="match status" value="1"/>
</dbReference>
<dbReference type="Pfam" id="PF00213">
    <property type="entry name" value="OSCP"/>
    <property type="match status" value="1"/>
</dbReference>
<dbReference type="EMBL" id="PPPX01000019">
    <property type="protein sequence ID" value="POA08113.1"/>
    <property type="molecule type" value="Genomic_DNA"/>
</dbReference>
<keyword evidence="2 7" id="KW-0813">Transport</keyword>
<dbReference type="GeneID" id="98299002"/>
<dbReference type="GO" id="GO:0005886">
    <property type="term" value="C:plasma membrane"/>
    <property type="evidence" value="ECO:0007669"/>
    <property type="project" value="UniProtKB-SubCell"/>
</dbReference>
<comment type="subcellular location">
    <subcellularLocation>
        <location evidence="7">Cell membrane</location>
        <topology evidence="7">Peripheral membrane protein</topology>
    </subcellularLocation>
    <subcellularLocation>
        <location evidence="1">Membrane</location>
    </subcellularLocation>
</comment>
<keyword evidence="4 7" id="KW-0406">Ion transport</keyword>
<sequence>MAQLAKKYAKALYDVALDKDMLEAIYEEFATIDQAVESYVDALRDLDEDPAKDVHQRRRFVTNVFKDVNDYIENMLYILADNRHLSYVADVFKVFQALYNEHHNQDFAEIESVYQLSEEEIERLSDVIKQQTNLDHLIVTNHVNPSLIGGIRAKVNTKVMDASVQNDLRKLEKQFTRVN</sequence>
<dbReference type="HAMAP" id="MF_01416">
    <property type="entry name" value="ATP_synth_delta_bact"/>
    <property type="match status" value="1"/>
</dbReference>
<name>A0A2K4FA11_9STAP</name>
<comment type="similarity">
    <text evidence="7">Belongs to the ATPase delta chain family.</text>
</comment>
<dbReference type="PRINTS" id="PR00125">
    <property type="entry name" value="ATPASEDELTA"/>
</dbReference>
<dbReference type="InterPro" id="IPR000711">
    <property type="entry name" value="ATPase_OSCP/dsu"/>
</dbReference>
<dbReference type="Proteomes" id="UP000242712">
    <property type="component" value="Unassembled WGS sequence"/>
</dbReference>
<comment type="caution">
    <text evidence="8">The sequence shown here is derived from an EMBL/GenBank/DDBJ whole genome shotgun (WGS) entry which is preliminary data.</text>
</comment>
<dbReference type="GO" id="GO:0045259">
    <property type="term" value="C:proton-transporting ATP synthase complex"/>
    <property type="evidence" value="ECO:0007669"/>
    <property type="project" value="UniProtKB-KW"/>
</dbReference>
<dbReference type="PANTHER" id="PTHR11910">
    <property type="entry name" value="ATP SYNTHASE DELTA CHAIN"/>
    <property type="match status" value="1"/>
</dbReference>
<comment type="function">
    <text evidence="7">F(1)F(0) ATP synthase produces ATP from ADP in the presence of a proton or sodium gradient. F-type ATPases consist of two structural domains, F(1) containing the extramembraneous catalytic core and F(0) containing the membrane proton channel, linked together by a central stalk and a peripheral stalk. During catalysis, ATP synthesis in the catalytic domain of F(1) is coupled via a rotary mechanism of the central stalk subunits to proton translocation.</text>
</comment>
<keyword evidence="7" id="KW-1003">Cell membrane</keyword>
<dbReference type="RefSeq" id="WP_103372456.1">
    <property type="nucleotide sequence ID" value="NZ_CBCRVO010000005.1"/>
</dbReference>
<proteinExistence type="inferred from homology"/>
<dbReference type="InterPro" id="IPR026015">
    <property type="entry name" value="ATP_synth_OSCP/delta_N_sf"/>
</dbReference>
<accession>A0A2K4FA11</accession>
<evidence type="ECO:0000256" key="4">
    <source>
        <dbReference type="ARBA" id="ARBA00023065"/>
    </source>
</evidence>
<dbReference type="NCBIfam" id="TIGR01145">
    <property type="entry name" value="ATP_synt_delta"/>
    <property type="match status" value="1"/>
</dbReference>
<dbReference type="OrthoDB" id="9802471at2"/>
<evidence type="ECO:0000256" key="3">
    <source>
        <dbReference type="ARBA" id="ARBA00022781"/>
    </source>
</evidence>
<dbReference type="GO" id="GO:0046933">
    <property type="term" value="F:proton-transporting ATP synthase activity, rotational mechanism"/>
    <property type="evidence" value="ECO:0007669"/>
    <property type="project" value="UniProtKB-UniRule"/>
</dbReference>
<evidence type="ECO:0000313" key="9">
    <source>
        <dbReference type="Proteomes" id="UP000242712"/>
    </source>
</evidence>
<evidence type="ECO:0000313" key="8">
    <source>
        <dbReference type="EMBL" id="POA08113.1"/>
    </source>
</evidence>
<keyword evidence="5 7" id="KW-0472">Membrane</keyword>
<evidence type="ECO:0000256" key="1">
    <source>
        <dbReference type="ARBA" id="ARBA00004370"/>
    </source>
</evidence>
<keyword evidence="9" id="KW-1185">Reference proteome</keyword>